<keyword evidence="3 5" id="KW-1133">Transmembrane helix</keyword>
<dbReference type="PANTHER" id="PTHR23501:SF195">
    <property type="entry name" value="PEP5"/>
    <property type="match status" value="1"/>
</dbReference>
<evidence type="ECO:0000313" key="7">
    <source>
        <dbReference type="EMBL" id="KAJ7778632.1"/>
    </source>
</evidence>
<dbReference type="Gene3D" id="1.20.1250.20">
    <property type="entry name" value="MFS general substrate transporter like domains"/>
    <property type="match status" value="1"/>
</dbReference>
<feature type="transmembrane region" description="Helical" evidence="5">
    <location>
        <begin position="230"/>
        <end position="253"/>
    </location>
</feature>
<evidence type="ECO:0000256" key="2">
    <source>
        <dbReference type="ARBA" id="ARBA00022692"/>
    </source>
</evidence>
<dbReference type="GO" id="GO:0022857">
    <property type="term" value="F:transmembrane transporter activity"/>
    <property type="evidence" value="ECO:0007669"/>
    <property type="project" value="InterPro"/>
</dbReference>
<proteinExistence type="predicted"/>
<feature type="transmembrane region" description="Helical" evidence="5">
    <location>
        <begin position="41"/>
        <end position="67"/>
    </location>
</feature>
<feature type="transmembrane region" description="Helical" evidence="5">
    <location>
        <begin position="522"/>
        <end position="541"/>
    </location>
</feature>
<gene>
    <name evidence="7" type="ORF">DFH07DRAFT_795383</name>
</gene>
<dbReference type="InterPro" id="IPR036259">
    <property type="entry name" value="MFS_trans_sf"/>
</dbReference>
<reference evidence="7" key="1">
    <citation type="submission" date="2023-03" db="EMBL/GenBank/DDBJ databases">
        <title>Massive genome expansion in bonnet fungi (Mycena s.s.) driven by repeated elements and novel gene families across ecological guilds.</title>
        <authorList>
            <consortium name="Lawrence Berkeley National Laboratory"/>
            <person name="Harder C.B."/>
            <person name="Miyauchi S."/>
            <person name="Viragh M."/>
            <person name="Kuo A."/>
            <person name="Thoen E."/>
            <person name="Andreopoulos B."/>
            <person name="Lu D."/>
            <person name="Skrede I."/>
            <person name="Drula E."/>
            <person name="Henrissat B."/>
            <person name="Morin E."/>
            <person name="Kohler A."/>
            <person name="Barry K."/>
            <person name="LaButti K."/>
            <person name="Morin E."/>
            <person name="Salamov A."/>
            <person name="Lipzen A."/>
            <person name="Mereny Z."/>
            <person name="Hegedus B."/>
            <person name="Baldrian P."/>
            <person name="Stursova M."/>
            <person name="Weitz H."/>
            <person name="Taylor A."/>
            <person name="Grigoriev I.V."/>
            <person name="Nagy L.G."/>
            <person name="Martin F."/>
            <person name="Kauserud H."/>
        </authorList>
    </citation>
    <scope>NUCLEOTIDE SEQUENCE</scope>
    <source>
        <strain evidence="7">CBHHK188m</strain>
    </source>
</reference>
<dbReference type="InterPro" id="IPR011701">
    <property type="entry name" value="MFS"/>
</dbReference>
<dbReference type="InterPro" id="IPR053791">
    <property type="entry name" value="MFS_Tri12-like"/>
</dbReference>
<dbReference type="EMBL" id="JARJLG010000008">
    <property type="protein sequence ID" value="KAJ7778632.1"/>
    <property type="molecule type" value="Genomic_DNA"/>
</dbReference>
<dbReference type="PROSITE" id="PS50850">
    <property type="entry name" value="MFS"/>
    <property type="match status" value="1"/>
</dbReference>
<dbReference type="InterPro" id="IPR020846">
    <property type="entry name" value="MFS_dom"/>
</dbReference>
<dbReference type="Proteomes" id="UP001215280">
    <property type="component" value="Unassembled WGS sequence"/>
</dbReference>
<keyword evidence="2 5" id="KW-0812">Transmembrane</keyword>
<feature type="transmembrane region" description="Helical" evidence="5">
    <location>
        <begin position="105"/>
        <end position="122"/>
    </location>
</feature>
<feature type="transmembrane region" description="Helical" evidence="5">
    <location>
        <begin position="265"/>
        <end position="284"/>
    </location>
</feature>
<organism evidence="7 8">
    <name type="scientific">Mycena maculata</name>
    <dbReference type="NCBI Taxonomy" id="230809"/>
    <lineage>
        <taxon>Eukaryota</taxon>
        <taxon>Fungi</taxon>
        <taxon>Dikarya</taxon>
        <taxon>Basidiomycota</taxon>
        <taxon>Agaricomycotina</taxon>
        <taxon>Agaricomycetes</taxon>
        <taxon>Agaricomycetidae</taxon>
        <taxon>Agaricales</taxon>
        <taxon>Marasmiineae</taxon>
        <taxon>Mycenaceae</taxon>
        <taxon>Mycena</taxon>
    </lineage>
</organism>
<feature type="transmembrane region" description="Helical" evidence="5">
    <location>
        <begin position="373"/>
        <end position="392"/>
    </location>
</feature>
<feature type="transmembrane region" description="Helical" evidence="5">
    <location>
        <begin position="197"/>
        <end position="218"/>
    </location>
</feature>
<protein>
    <submittedName>
        <fullName evidence="7">Major facilitator superfamily domain-containing protein</fullName>
    </submittedName>
</protein>
<dbReference type="CDD" id="cd06179">
    <property type="entry name" value="MFS_TRI12_like"/>
    <property type="match status" value="1"/>
</dbReference>
<feature type="transmembrane region" description="Helical" evidence="5">
    <location>
        <begin position="305"/>
        <end position="327"/>
    </location>
</feature>
<feature type="transmembrane region" description="Helical" evidence="5">
    <location>
        <begin position="162"/>
        <end position="185"/>
    </location>
</feature>
<evidence type="ECO:0000256" key="4">
    <source>
        <dbReference type="ARBA" id="ARBA00023136"/>
    </source>
</evidence>
<accession>A0AAD7K5I0</accession>
<keyword evidence="8" id="KW-1185">Reference proteome</keyword>
<dbReference type="AlphaFoldDB" id="A0AAD7K5I0"/>
<comment type="subcellular location">
    <subcellularLocation>
        <location evidence="1">Membrane</location>
        <topology evidence="1">Multi-pass membrane protein</topology>
    </subcellularLocation>
</comment>
<evidence type="ECO:0000256" key="5">
    <source>
        <dbReference type="SAM" id="Phobius"/>
    </source>
</evidence>
<evidence type="ECO:0000259" key="6">
    <source>
        <dbReference type="PROSITE" id="PS50850"/>
    </source>
</evidence>
<dbReference type="GO" id="GO:0005886">
    <property type="term" value="C:plasma membrane"/>
    <property type="evidence" value="ECO:0007669"/>
    <property type="project" value="TreeGrafter"/>
</dbReference>
<evidence type="ECO:0000313" key="8">
    <source>
        <dbReference type="Proteomes" id="UP001215280"/>
    </source>
</evidence>
<dbReference type="Pfam" id="PF07690">
    <property type="entry name" value="MFS_1"/>
    <property type="match status" value="1"/>
</dbReference>
<name>A0AAD7K5I0_9AGAR</name>
<feature type="transmembrane region" description="Helical" evidence="5">
    <location>
        <begin position="128"/>
        <end position="150"/>
    </location>
</feature>
<evidence type="ECO:0000256" key="3">
    <source>
        <dbReference type="ARBA" id="ARBA00022989"/>
    </source>
</evidence>
<evidence type="ECO:0000256" key="1">
    <source>
        <dbReference type="ARBA" id="ARBA00004141"/>
    </source>
</evidence>
<keyword evidence="4 5" id="KW-0472">Membrane</keyword>
<sequence length="584" mass="62082">MSPDEKIEADSQPKPGVMTLLRTDSFLDEEPVRLTWRSWMVVFISCFAIFTQVFVVTAAGSVIAFIVRDLGDPAISGWIIQGPLLMQSVLSPVIGRLSDVLDRKYLAGVPPLIAFAGAVMSARAQSMAILIGGGVLIGTTLSTIAIVQAIPSEILPLKYRALANGFAFLAGSFGGLVGVLGSGGVTNLNPSGWRNIFWMQAAFHGMTSVGLLGFYWPPPSEYPRLSLRELVWACDPIGSLLMTCGTTLLLLAFDWAGGTFAWSDAHVLGPLIVGAVLLILFGLYEWKGRSDGIIAHVFFARGPNFGLSVFAFAVEGFVFYSAVNSIVPQIVLNLGFETNSWRISVRQLSYNILIIVTSIPVTLYATKYKDLKSPLLVTFFFFLVVSICYATITPKLNHAQIVYNILTGIGQSGPLTLIVALTQFTAPHQFLSTATGLAFSARAIGGAFGSAILDAIINNKLASYDADVGGAAVASGLPPSSVGALLQSLAGGAPAAIPGVTDAIIGAATNASHNAYARAYRFAWIPVIPFVLVAMVCIACLRGVKELMTEHVEATVEHVDIKREVAHTGGVDELEEKGRVPGTP</sequence>
<feature type="transmembrane region" description="Helical" evidence="5">
    <location>
        <begin position="347"/>
        <end position="366"/>
    </location>
</feature>
<comment type="caution">
    <text evidence="7">The sequence shown here is derived from an EMBL/GenBank/DDBJ whole genome shotgun (WGS) entry which is preliminary data.</text>
</comment>
<feature type="domain" description="Major facilitator superfamily (MFS) profile" evidence="6">
    <location>
        <begin position="41"/>
        <end position="510"/>
    </location>
</feature>
<dbReference type="PANTHER" id="PTHR23501">
    <property type="entry name" value="MAJOR FACILITATOR SUPERFAMILY"/>
    <property type="match status" value="1"/>
</dbReference>
<dbReference type="SUPFAM" id="SSF103473">
    <property type="entry name" value="MFS general substrate transporter"/>
    <property type="match status" value="1"/>
</dbReference>